<dbReference type="EMBL" id="LFWV01000011">
    <property type="protein sequence ID" value="KON32135.1"/>
    <property type="molecule type" value="Genomic_DNA"/>
</dbReference>
<proteinExistence type="predicted"/>
<evidence type="ECO:0000256" key="2">
    <source>
        <dbReference type="ARBA" id="ARBA00022679"/>
    </source>
</evidence>
<keyword evidence="2" id="KW-0808">Transferase</keyword>
<dbReference type="AlphaFoldDB" id="A0A0M0BUV5"/>
<dbReference type="SUPFAM" id="SSF53271">
    <property type="entry name" value="PRTase-like"/>
    <property type="match status" value="1"/>
</dbReference>
<protein>
    <recommendedName>
        <fullName evidence="3">Phosphoribosyltransferase domain-containing protein</fullName>
    </recommendedName>
</protein>
<evidence type="ECO:0000313" key="5">
    <source>
        <dbReference type="Proteomes" id="UP000054016"/>
    </source>
</evidence>
<accession>A0A0M0BUV5</accession>
<dbReference type="GO" id="GO:0016757">
    <property type="term" value="F:glycosyltransferase activity"/>
    <property type="evidence" value="ECO:0007669"/>
    <property type="project" value="UniProtKB-KW"/>
</dbReference>
<sequence length="190" mass="21617">MPPWNQIYTILRSQAEKIHNSGFKPDVIVGITRGGWVPARILPDLLGIYTLATIRVEFYVGVAETKNEFVLTQSVSAYVTGKETLLVDDMADTGKSLQLVTEHLQNQGATEVRVSMLYYKPSNLFTPHFYEKKTRRWVIFLLNTKEVVMKILENRGENSVNVEVTKLVNAGLLKRLMEELLKETVEAEKC</sequence>
<dbReference type="CDD" id="cd06223">
    <property type="entry name" value="PRTases_typeI"/>
    <property type="match status" value="1"/>
</dbReference>
<organism evidence="4 5">
    <name type="scientific">miscellaneous Crenarchaeota group-1 archaeon SG8-32-3</name>
    <dbReference type="NCBI Taxonomy" id="1685125"/>
    <lineage>
        <taxon>Archaea</taxon>
        <taxon>Candidatus Bathyarchaeota</taxon>
        <taxon>MCG-1</taxon>
    </lineage>
</organism>
<dbReference type="PANTHER" id="PTHR43363:SF2">
    <property type="entry name" value="PHOSPHORIBOSYLTRANSFERASE"/>
    <property type="match status" value="1"/>
</dbReference>
<dbReference type="PANTHER" id="PTHR43363">
    <property type="entry name" value="HYPOXANTHINE PHOSPHORIBOSYLTRANSFERASE"/>
    <property type="match status" value="1"/>
</dbReference>
<evidence type="ECO:0000256" key="1">
    <source>
        <dbReference type="ARBA" id="ARBA00022676"/>
    </source>
</evidence>
<keyword evidence="1" id="KW-0328">Glycosyltransferase</keyword>
<dbReference type="InterPro" id="IPR000836">
    <property type="entry name" value="PRTase_dom"/>
</dbReference>
<dbReference type="InterPro" id="IPR029057">
    <property type="entry name" value="PRTase-like"/>
</dbReference>
<evidence type="ECO:0000259" key="3">
    <source>
        <dbReference type="Pfam" id="PF00156"/>
    </source>
</evidence>
<comment type="caution">
    <text evidence="4">The sequence shown here is derived from an EMBL/GenBank/DDBJ whole genome shotgun (WGS) entry which is preliminary data.</text>
</comment>
<evidence type="ECO:0000313" key="4">
    <source>
        <dbReference type="EMBL" id="KON32135.1"/>
    </source>
</evidence>
<dbReference type="Gene3D" id="3.40.50.2020">
    <property type="match status" value="1"/>
</dbReference>
<dbReference type="Pfam" id="PF00156">
    <property type="entry name" value="Pribosyltran"/>
    <property type="match status" value="1"/>
</dbReference>
<name>A0A0M0BUV5_9ARCH</name>
<feature type="domain" description="Phosphoribosyltransferase" evidence="3">
    <location>
        <begin position="4"/>
        <end position="138"/>
    </location>
</feature>
<gene>
    <name evidence="4" type="ORF">AC478_01155</name>
</gene>
<dbReference type="Proteomes" id="UP000054016">
    <property type="component" value="Unassembled WGS sequence"/>
</dbReference>
<reference evidence="5" key="1">
    <citation type="submission" date="2015-06" db="EMBL/GenBank/DDBJ databases">
        <title>New insights into the roles of widespread benthic archaea in carbon and nitrogen cycling.</title>
        <authorList>
            <person name="Lazar C.S."/>
            <person name="Baker B.J."/>
            <person name="Seitz K.W."/>
            <person name="Hyde A.S."/>
            <person name="Dick G.J."/>
            <person name="Hinrichs K.-U."/>
            <person name="Teske A.P."/>
        </authorList>
    </citation>
    <scope>NUCLEOTIDE SEQUENCE [LARGE SCALE GENOMIC DNA]</scope>
</reference>